<feature type="compositionally biased region" description="Basic and acidic residues" evidence="6">
    <location>
        <begin position="126"/>
        <end position="141"/>
    </location>
</feature>
<evidence type="ECO:0000259" key="8">
    <source>
        <dbReference type="PROSITE" id="PS50888"/>
    </source>
</evidence>
<proteinExistence type="inferred from homology"/>
<feature type="region of interest" description="Disordered" evidence="6">
    <location>
        <begin position="385"/>
        <end position="406"/>
    </location>
</feature>
<dbReference type="Gene3D" id="4.10.280.10">
    <property type="entry name" value="Helix-loop-helix DNA-binding domain"/>
    <property type="match status" value="1"/>
</dbReference>
<dbReference type="PANTHER" id="PTHR12565:SF184">
    <property type="entry name" value="BHLH TRANSCRIPTION FACTOR"/>
    <property type="match status" value="1"/>
</dbReference>
<feature type="compositionally biased region" description="Basic and acidic residues" evidence="6">
    <location>
        <begin position="192"/>
        <end position="202"/>
    </location>
</feature>
<reference evidence="9" key="2">
    <citation type="submission" date="2023-06" db="EMBL/GenBank/DDBJ databases">
        <authorList>
            <person name="Ma L."/>
            <person name="Liu K.-W."/>
            <person name="Li Z."/>
            <person name="Hsiao Y.-Y."/>
            <person name="Qi Y."/>
            <person name="Fu T."/>
            <person name="Tang G."/>
            <person name="Zhang D."/>
            <person name="Sun W.-H."/>
            <person name="Liu D.-K."/>
            <person name="Li Y."/>
            <person name="Chen G.-Z."/>
            <person name="Liu X.-D."/>
            <person name="Liao X.-Y."/>
            <person name="Jiang Y.-T."/>
            <person name="Yu X."/>
            <person name="Hao Y."/>
            <person name="Huang J."/>
            <person name="Zhao X.-W."/>
            <person name="Ke S."/>
            <person name="Chen Y.-Y."/>
            <person name="Wu W.-L."/>
            <person name="Hsu J.-L."/>
            <person name="Lin Y.-F."/>
            <person name="Huang M.-D."/>
            <person name="Li C.-Y."/>
            <person name="Huang L."/>
            <person name="Wang Z.-W."/>
            <person name="Zhao X."/>
            <person name="Zhong W.-Y."/>
            <person name="Peng D.-H."/>
            <person name="Ahmad S."/>
            <person name="Lan S."/>
            <person name="Zhang J.-S."/>
            <person name="Tsai W.-C."/>
            <person name="Van De Peer Y."/>
            <person name="Liu Z.-J."/>
        </authorList>
    </citation>
    <scope>NUCLEOTIDE SEQUENCE</scope>
    <source>
        <strain evidence="9">SCP</strain>
        <tissue evidence="9">Leaves</tissue>
    </source>
</reference>
<evidence type="ECO:0000256" key="7">
    <source>
        <dbReference type="SAM" id="Phobius"/>
    </source>
</evidence>
<dbReference type="InterPro" id="IPR036638">
    <property type="entry name" value="HLH_DNA-bd_sf"/>
</dbReference>
<dbReference type="InterPro" id="IPR011598">
    <property type="entry name" value="bHLH_dom"/>
</dbReference>
<feature type="compositionally biased region" description="Basic and acidic residues" evidence="6">
    <location>
        <begin position="217"/>
        <end position="228"/>
    </location>
</feature>
<dbReference type="GO" id="GO:0046983">
    <property type="term" value="F:protein dimerization activity"/>
    <property type="evidence" value="ECO:0007669"/>
    <property type="project" value="InterPro"/>
</dbReference>
<comment type="subcellular location">
    <subcellularLocation>
        <location evidence="1">Nucleus</location>
    </subcellularLocation>
</comment>
<evidence type="ECO:0000256" key="6">
    <source>
        <dbReference type="SAM" id="MobiDB-lite"/>
    </source>
</evidence>
<dbReference type="GO" id="GO:0005634">
    <property type="term" value="C:nucleus"/>
    <property type="evidence" value="ECO:0007669"/>
    <property type="project" value="UniProtKB-SubCell"/>
</dbReference>
<protein>
    <submittedName>
        <fullName evidence="9">Transcription factor bHLH74</fullName>
    </submittedName>
</protein>
<feature type="region of interest" description="Disordered" evidence="6">
    <location>
        <begin position="1"/>
        <end position="21"/>
    </location>
</feature>
<dbReference type="PROSITE" id="PS50888">
    <property type="entry name" value="BHLH"/>
    <property type="match status" value="1"/>
</dbReference>
<evidence type="ECO:0000256" key="1">
    <source>
        <dbReference type="ARBA" id="ARBA00004123"/>
    </source>
</evidence>
<dbReference type="EMBL" id="JAUJYN010000003">
    <property type="protein sequence ID" value="KAK1275232.1"/>
    <property type="molecule type" value="Genomic_DNA"/>
</dbReference>
<feature type="region of interest" description="Disordered" evidence="6">
    <location>
        <begin position="190"/>
        <end position="228"/>
    </location>
</feature>
<evidence type="ECO:0000256" key="4">
    <source>
        <dbReference type="ARBA" id="ARBA00023163"/>
    </source>
</evidence>
<dbReference type="Pfam" id="PF00010">
    <property type="entry name" value="HLH"/>
    <property type="match status" value="1"/>
</dbReference>
<comment type="caution">
    <text evidence="9">The sequence shown here is derived from an EMBL/GenBank/DDBJ whole genome shotgun (WGS) entry which is preliminary data.</text>
</comment>
<reference evidence="9" key="1">
    <citation type="journal article" date="2023" name="Nat. Commun.">
        <title>Diploid and tetraploid genomes of Acorus and the evolution of monocots.</title>
        <authorList>
            <person name="Ma L."/>
            <person name="Liu K.W."/>
            <person name="Li Z."/>
            <person name="Hsiao Y.Y."/>
            <person name="Qi Y."/>
            <person name="Fu T."/>
            <person name="Tang G.D."/>
            <person name="Zhang D."/>
            <person name="Sun W.H."/>
            <person name="Liu D.K."/>
            <person name="Li Y."/>
            <person name="Chen G.Z."/>
            <person name="Liu X.D."/>
            <person name="Liao X.Y."/>
            <person name="Jiang Y.T."/>
            <person name="Yu X."/>
            <person name="Hao Y."/>
            <person name="Huang J."/>
            <person name="Zhao X.W."/>
            <person name="Ke S."/>
            <person name="Chen Y.Y."/>
            <person name="Wu W.L."/>
            <person name="Hsu J.L."/>
            <person name="Lin Y.F."/>
            <person name="Huang M.D."/>
            <person name="Li C.Y."/>
            <person name="Huang L."/>
            <person name="Wang Z.W."/>
            <person name="Zhao X."/>
            <person name="Zhong W.Y."/>
            <person name="Peng D.H."/>
            <person name="Ahmad S."/>
            <person name="Lan S."/>
            <person name="Zhang J.S."/>
            <person name="Tsai W.C."/>
            <person name="Van de Peer Y."/>
            <person name="Liu Z.J."/>
        </authorList>
    </citation>
    <scope>NUCLEOTIDE SEQUENCE</scope>
    <source>
        <strain evidence="9">SCP</strain>
    </source>
</reference>
<evidence type="ECO:0000256" key="5">
    <source>
        <dbReference type="ARBA" id="ARBA00023242"/>
    </source>
</evidence>
<dbReference type="SUPFAM" id="SSF47459">
    <property type="entry name" value="HLH, helix-loop-helix DNA-binding domain"/>
    <property type="match status" value="1"/>
</dbReference>
<dbReference type="GO" id="GO:0003700">
    <property type="term" value="F:DNA-binding transcription factor activity"/>
    <property type="evidence" value="ECO:0007669"/>
    <property type="project" value="TreeGrafter"/>
</dbReference>
<gene>
    <name evidence="9" type="ORF">QJS04_geneDACA015994</name>
</gene>
<feature type="domain" description="BHLH" evidence="8">
    <location>
        <begin position="241"/>
        <end position="291"/>
    </location>
</feature>
<sequence length="503" mass="56154">MGVDDNADSMSGQRSEETSLMKDNHCSSANVIEPFFVSGWDPMISASSYNVAMLEGQQGLDTNSHTIQYLSDASRLSCFGSGSSSEMMGSFPLYNNNAHSVCYPSDHNSSYDCDNQTKLRTATVNRKESFTTPDQEAHLVSEDGISGPSSKGKKKRQASDCDAIDSQPQFTKIHIVETEQRKTSLYEATRAANEKEEKKSKWDQSLSANAHKVTSKQAEDHSENGDAPKEDYIHVRARRGQATNSHSLAERVRREKISERMRFLQDLVPGCNKITGKAVMLDEIINYVQSLQRQVEFLSMKLAAVNPELNFDIEQILSKDIFQSRDGGVINFGLSSLHPRLDGPTLGPGELQHMKNSVEMLGNVISQFPPMTQEVVVVTEPRTWGDLGEETYGGDGDEEDDDDAEEEDDRSLDLLVRFAHNVFRRVSRRARRAVRSDHSHISSRFVKVPIEFKVTPTLVKVACTLGSIIFVSILLVRGIWSGVFYIQERENRRNGFGGVWAAT</sequence>
<evidence type="ECO:0000256" key="3">
    <source>
        <dbReference type="ARBA" id="ARBA00023015"/>
    </source>
</evidence>
<accession>A0AAV9BFS6</accession>
<keyword evidence="3" id="KW-0805">Transcription regulation</keyword>
<comment type="similarity">
    <text evidence="2">Belongs to the bHLH protein family.</text>
</comment>
<feature type="region of interest" description="Disordered" evidence="6">
    <location>
        <begin position="126"/>
        <end position="166"/>
    </location>
</feature>
<evidence type="ECO:0000313" key="10">
    <source>
        <dbReference type="Proteomes" id="UP001179952"/>
    </source>
</evidence>
<keyword evidence="10" id="KW-1185">Reference proteome</keyword>
<feature type="transmembrane region" description="Helical" evidence="7">
    <location>
        <begin position="465"/>
        <end position="486"/>
    </location>
</feature>
<keyword evidence="7" id="KW-0472">Membrane</keyword>
<dbReference type="FunFam" id="4.10.280.10:FF:000002">
    <property type="entry name" value="Basic helix-loop-helix transcription factor"/>
    <property type="match status" value="1"/>
</dbReference>
<dbReference type="PANTHER" id="PTHR12565">
    <property type="entry name" value="STEROL REGULATORY ELEMENT-BINDING PROTEIN"/>
    <property type="match status" value="1"/>
</dbReference>
<organism evidence="9 10">
    <name type="scientific">Acorus gramineus</name>
    <name type="common">Dwarf sweet flag</name>
    <dbReference type="NCBI Taxonomy" id="55184"/>
    <lineage>
        <taxon>Eukaryota</taxon>
        <taxon>Viridiplantae</taxon>
        <taxon>Streptophyta</taxon>
        <taxon>Embryophyta</taxon>
        <taxon>Tracheophyta</taxon>
        <taxon>Spermatophyta</taxon>
        <taxon>Magnoliopsida</taxon>
        <taxon>Liliopsida</taxon>
        <taxon>Acoraceae</taxon>
        <taxon>Acorus</taxon>
    </lineage>
</organism>
<keyword evidence="7" id="KW-0812">Transmembrane</keyword>
<evidence type="ECO:0000256" key="2">
    <source>
        <dbReference type="ARBA" id="ARBA00005510"/>
    </source>
</evidence>
<dbReference type="SMART" id="SM00353">
    <property type="entry name" value="HLH"/>
    <property type="match status" value="1"/>
</dbReference>
<feature type="compositionally biased region" description="Acidic residues" evidence="6">
    <location>
        <begin position="395"/>
        <end position="406"/>
    </location>
</feature>
<dbReference type="Proteomes" id="UP001179952">
    <property type="component" value="Unassembled WGS sequence"/>
</dbReference>
<dbReference type="CDD" id="cd18919">
    <property type="entry name" value="bHLH_AtBPE_like"/>
    <property type="match status" value="1"/>
</dbReference>
<keyword evidence="5" id="KW-0539">Nucleus</keyword>
<dbReference type="InterPro" id="IPR024097">
    <property type="entry name" value="bHLH_ZIP_TF"/>
</dbReference>
<dbReference type="AlphaFoldDB" id="A0AAV9BFS6"/>
<keyword evidence="4" id="KW-0804">Transcription</keyword>
<name>A0AAV9BFS6_ACOGR</name>
<evidence type="ECO:0000313" key="9">
    <source>
        <dbReference type="EMBL" id="KAK1275232.1"/>
    </source>
</evidence>
<keyword evidence="7" id="KW-1133">Transmembrane helix</keyword>